<protein>
    <submittedName>
        <fullName evidence="1">Uncharacterized protein</fullName>
    </submittedName>
</protein>
<keyword evidence="2" id="KW-1185">Reference proteome</keyword>
<dbReference type="EMBL" id="CM037156">
    <property type="protein sequence ID" value="KAH7838552.1"/>
    <property type="molecule type" value="Genomic_DNA"/>
</dbReference>
<comment type="caution">
    <text evidence="1">The sequence shown here is derived from an EMBL/GenBank/DDBJ whole genome shotgun (WGS) entry which is preliminary data.</text>
</comment>
<evidence type="ECO:0000313" key="1">
    <source>
        <dbReference type="EMBL" id="KAH7838552.1"/>
    </source>
</evidence>
<gene>
    <name evidence="1" type="ORF">Vadar_028018</name>
</gene>
<accession>A0ACB7XCX2</accession>
<dbReference type="Proteomes" id="UP000828048">
    <property type="component" value="Chromosome 6"/>
</dbReference>
<organism evidence="1 2">
    <name type="scientific">Vaccinium darrowii</name>
    <dbReference type="NCBI Taxonomy" id="229202"/>
    <lineage>
        <taxon>Eukaryota</taxon>
        <taxon>Viridiplantae</taxon>
        <taxon>Streptophyta</taxon>
        <taxon>Embryophyta</taxon>
        <taxon>Tracheophyta</taxon>
        <taxon>Spermatophyta</taxon>
        <taxon>Magnoliopsida</taxon>
        <taxon>eudicotyledons</taxon>
        <taxon>Gunneridae</taxon>
        <taxon>Pentapetalae</taxon>
        <taxon>asterids</taxon>
        <taxon>Ericales</taxon>
        <taxon>Ericaceae</taxon>
        <taxon>Vaccinioideae</taxon>
        <taxon>Vaccinieae</taxon>
        <taxon>Vaccinium</taxon>
    </lineage>
</organism>
<name>A0ACB7XCX2_9ERIC</name>
<evidence type="ECO:0000313" key="2">
    <source>
        <dbReference type="Proteomes" id="UP000828048"/>
    </source>
</evidence>
<reference evidence="1 2" key="1">
    <citation type="journal article" date="2021" name="Hortic Res">
        <title>High-quality reference genome and annotation aids understanding of berry development for evergreen blueberry (Vaccinium darrowii).</title>
        <authorList>
            <person name="Yu J."/>
            <person name="Hulse-Kemp A.M."/>
            <person name="Babiker E."/>
            <person name="Staton M."/>
        </authorList>
    </citation>
    <scope>NUCLEOTIDE SEQUENCE [LARGE SCALE GENOMIC DNA]</scope>
    <source>
        <strain evidence="2">cv. NJ 8807/NJ 8810</strain>
        <tissue evidence="1">Young leaf</tissue>
    </source>
</reference>
<proteinExistence type="predicted"/>
<sequence>MITRHTTGAVVSNAPHLFKKDVEYVMEMGFDPSLSLFQYAVNAKGCLTGSGWEDRLKIFRSLGFSNEEIISMFMKQPITLSLLKEKIRAAVEFYTSTFHWSLTQLSKKPNVLLYSLRKRIIPRCSVLQMLVSRCIIDKSVMVSSLLAMTDVDFLEKYVTNYKDEVPEVLDAYHGKLKFDEYNFDCETN</sequence>